<dbReference type="PROSITE" id="PS51489">
    <property type="entry name" value="BUB1_N"/>
    <property type="match status" value="1"/>
</dbReference>
<dbReference type="KEGG" id="spu:577602"/>
<feature type="compositionally biased region" description="Polar residues" evidence="9">
    <location>
        <begin position="646"/>
        <end position="671"/>
    </location>
</feature>
<dbReference type="GO" id="GO:0051754">
    <property type="term" value="P:meiotic sister chromatid cohesion, centromeric"/>
    <property type="evidence" value="ECO:0000318"/>
    <property type="project" value="GO_Central"/>
</dbReference>
<dbReference type="OMA" id="QMFNMFI"/>
<feature type="region of interest" description="Disordered" evidence="9">
    <location>
        <begin position="797"/>
        <end position="833"/>
    </location>
</feature>
<feature type="region of interest" description="Disordered" evidence="9">
    <location>
        <begin position="270"/>
        <end position="310"/>
    </location>
</feature>
<feature type="coiled-coil region" evidence="8">
    <location>
        <begin position="402"/>
        <end position="450"/>
    </location>
</feature>
<organism evidence="12 13">
    <name type="scientific">Strongylocentrotus purpuratus</name>
    <name type="common">Purple sea urchin</name>
    <dbReference type="NCBI Taxonomy" id="7668"/>
    <lineage>
        <taxon>Eukaryota</taxon>
        <taxon>Metazoa</taxon>
        <taxon>Echinodermata</taxon>
        <taxon>Eleutherozoa</taxon>
        <taxon>Echinozoa</taxon>
        <taxon>Echinoidea</taxon>
        <taxon>Euechinoidea</taxon>
        <taxon>Echinacea</taxon>
        <taxon>Camarodonta</taxon>
        <taxon>Echinidea</taxon>
        <taxon>Strongylocentrotidae</taxon>
        <taxon>Strongylocentrotus</taxon>
    </lineage>
</organism>
<feature type="binding site" evidence="7">
    <location>
        <position position="1269"/>
    </location>
    <ligand>
        <name>ATP</name>
        <dbReference type="ChEBI" id="CHEBI:30616"/>
    </ligand>
</feature>
<dbReference type="InterPro" id="IPR011009">
    <property type="entry name" value="Kinase-like_dom_sf"/>
</dbReference>
<dbReference type="InterPro" id="IPR008271">
    <property type="entry name" value="Ser/Thr_kinase_AS"/>
</dbReference>
<dbReference type="PANTHER" id="PTHR14030">
    <property type="entry name" value="MITOTIC CHECKPOINT SERINE/THREONINE-PROTEIN KINASE BUB1"/>
    <property type="match status" value="1"/>
</dbReference>
<dbReference type="GO" id="GO:0005634">
    <property type="term" value="C:nucleus"/>
    <property type="evidence" value="ECO:0000318"/>
    <property type="project" value="GO_Central"/>
</dbReference>
<feature type="compositionally biased region" description="Low complexity" evidence="9">
    <location>
        <begin position="1042"/>
        <end position="1065"/>
    </location>
</feature>
<dbReference type="GO" id="GO:0007094">
    <property type="term" value="P:mitotic spindle assembly checkpoint signaling"/>
    <property type="evidence" value="ECO:0000318"/>
    <property type="project" value="GO_Central"/>
</dbReference>
<dbReference type="GO" id="GO:0032991">
    <property type="term" value="C:protein-containing complex"/>
    <property type="evidence" value="ECO:0007669"/>
    <property type="project" value="UniProtKB-ARBA"/>
</dbReference>
<feature type="compositionally biased region" description="Low complexity" evidence="9">
    <location>
        <begin position="694"/>
        <end position="713"/>
    </location>
</feature>
<evidence type="ECO:0000256" key="3">
    <source>
        <dbReference type="ARBA" id="ARBA00022741"/>
    </source>
</evidence>
<dbReference type="SUPFAM" id="SSF56112">
    <property type="entry name" value="Protein kinase-like (PK-like)"/>
    <property type="match status" value="1"/>
</dbReference>
<keyword evidence="5 7" id="KW-0067">ATP-binding</keyword>
<evidence type="ECO:0000256" key="2">
    <source>
        <dbReference type="ARBA" id="ARBA00022454"/>
    </source>
</evidence>
<dbReference type="SMART" id="SM00777">
    <property type="entry name" value="Mad3_BUB1_I"/>
    <property type="match status" value="1"/>
</dbReference>
<evidence type="ECO:0000256" key="4">
    <source>
        <dbReference type="ARBA" id="ARBA00022838"/>
    </source>
</evidence>
<feature type="domain" description="Protein kinase" evidence="10">
    <location>
        <begin position="1231"/>
        <end position="1531"/>
    </location>
</feature>
<feature type="region of interest" description="Disordered" evidence="9">
    <location>
        <begin position="227"/>
        <end position="255"/>
    </location>
</feature>
<evidence type="ECO:0000256" key="5">
    <source>
        <dbReference type="ARBA" id="ARBA00022840"/>
    </source>
</evidence>
<evidence type="ECO:0000313" key="13">
    <source>
        <dbReference type="Proteomes" id="UP000007110"/>
    </source>
</evidence>
<dbReference type="GO" id="GO:0004672">
    <property type="term" value="F:protein kinase activity"/>
    <property type="evidence" value="ECO:0000318"/>
    <property type="project" value="GO_Central"/>
</dbReference>
<evidence type="ECO:0000256" key="9">
    <source>
        <dbReference type="SAM" id="MobiDB-lite"/>
    </source>
</evidence>
<reference evidence="13" key="1">
    <citation type="submission" date="2015-02" db="EMBL/GenBank/DDBJ databases">
        <title>Genome sequencing for Strongylocentrotus purpuratus.</title>
        <authorList>
            <person name="Murali S."/>
            <person name="Liu Y."/>
            <person name="Vee V."/>
            <person name="English A."/>
            <person name="Wang M."/>
            <person name="Skinner E."/>
            <person name="Han Y."/>
            <person name="Muzny D.M."/>
            <person name="Worley K.C."/>
            <person name="Gibbs R.A."/>
        </authorList>
    </citation>
    <scope>NUCLEOTIDE SEQUENCE</scope>
</reference>
<dbReference type="RefSeq" id="XP_030854238.1">
    <property type="nucleotide sequence ID" value="XM_030998378.1"/>
</dbReference>
<dbReference type="GeneID" id="577602"/>
<evidence type="ECO:0000256" key="1">
    <source>
        <dbReference type="ARBA" id="ARBA00004629"/>
    </source>
</evidence>
<dbReference type="PROSITE" id="PS00107">
    <property type="entry name" value="PROTEIN_KINASE_ATP"/>
    <property type="match status" value="1"/>
</dbReference>
<keyword evidence="13" id="KW-1185">Reference proteome</keyword>
<dbReference type="EnsemblMetazoa" id="XM_030998378">
    <property type="protein sequence ID" value="XP_030854238"/>
    <property type="gene ID" value="LOC577602"/>
</dbReference>
<feature type="compositionally biased region" description="Low complexity" evidence="9">
    <location>
        <begin position="500"/>
        <end position="539"/>
    </location>
</feature>
<evidence type="ECO:0000256" key="8">
    <source>
        <dbReference type="SAM" id="Coils"/>
    </source>
</evidence>
<feature type="compositionally biased region" description="Polar residues" evidence="9">
    <location>
        <begin position="278"/>
        <end position="300"/>
    </location>
</feature>
<feature type="compositionally biased region" description="Polar residues" evidence="9">
    <location>
        <begin position="683"/>
        <end position="693"/>
    </location>
</feature>
<dbReference type="InterPro" id="IPR017441">
    <property type="entry name" value="Protein_kinase_ATP_BS"/>
</dbReference>
<dbReference type="Proteomes" id="UP000007110">
    <property type="component" value="Unassembled WGS sequence"/>
</dbReference>
<evidence type="ECO:0000313" key="12">
    <source>
        <dbReference type="EnsemblMetazoa" id="XP_030854238"/>
    </source>
</evidence>
<dbReference type="FunCoup" id="A0A7M7PRM1">
    <property type="interactions" value="1115"/>
</dbReference>
<feature type="region of interest" description="Disordered" evidence="9">
    <location>
        <begin position="1042"/>
        <end position="1083"/>
    </location>
</feature>
<evidence type="ECO:0000256" key="7">
    <source>
        <dbReference type="PROSITE-ProRule" id="PRU10141"/>
    </source>
</evidence>
<feature type="region of interest" description="Disordered" evidence="9">
    <location>
        <begin position="856"/>
        <end position="877"/>
    </location>
</feature>
<reference evidence="12" key="2">
    <citation type="submission" date="2021-01" db="UniProtKB">
        <authorList>
            <consortium name="EnsemblMetazoa"/>
        </authorList>
    </citation>
    <scope>IDENTIFICATION</scope>
</reference>
<dbReference type="PANTHER" id="PTHR14030:SF4">
    <property type="entry name" value="BUB1 KINASE, ISOFORM A-RELATED"/>
    <property type="match status" value="1"/>
</dbReference>
<keyword evidence="2" id="KW-0158">Chromosome</keyword>
<dbReference type="PROSITE" id="PS50011">
    <property type="entry name" value="PROTEIN_KINASE_DOM"/>
    <property type="match status" value="1"/>
</dbReference>
<dbReference type="SMART" id="SM00220">
    <property type="entry name" value="S_TKc"/>
    <property type="match status" value="1"/>
</dbReference>
<keyword evidence="8" id="KW-0175">Coiled coil</keyword>
<name>A0A7M7PRM1_STRPU</name>
<sequence length="1531" mass="170462">MERDQDMKSIDEWELSKENVLPLKQGRKMTNLTAALQPQNFDRQQQLILQRQGFETELRTYTGDDPLDSWIRYIQWTEQNFPQGGKDSHLGVLMQKCLIQFKNDDLYKQDIRYVSIWLKMAQYDSESLEIFKFMQANQTGTKLTLFYEAWAWELEQVGNTKRADAIYKEGLANNAQPRERLERALIEFQSRVGRATVQQMQEGTMNPTSTASAEDQRATLGDLRARGKHQKVGTNRTGAAMRSSRGGLPTAPAPLQQRSNQISIFCDDGAQGAAAAQPSGQWQHLPSRSESQKENTSSAGQWAGQRLPQRNMPRMTFQEVSSYSRPDFAVHVDEDADQITTPRKPLEMGFQVLSEKKHYKPTNALHHITQDNVKDNTRVMYCKHLIYGGAREMSFEELRGVKDRTKRKERDIQAKMEEAERLRVDMVRKHKEHDEMFAKMQEKLEQQRIQQEQYIELLVKQKVEAMASQQIQPPVVQPTPVVPQQPAQMAPAHPAPVVPQQPAQVAPPQTAQGVPFAQYASAQQGFQTQGSSSQATTRSHTSPLDSIADCTDVTKQRHRSNSGGDSTMTCTKQLMFDDLTGAAGNFNIFCDPSQGPPAKPAPRYPTVAAAAKPPIAPLSQSMAAPTPCNPSSTSAFSVHSVGAPPSKSSQQAEQDTITPNQSFATNTSSTIPHGAGLNDDKTPQSSMMSEKTPSSASFASLSRSRNGRLSNIRTPKGLTAPSPTINTKEALGVINAMLNCSLKSNQFDLDGDFQNQVTHQEKDFEMDFANAESNDVKPVSKGAIFEDSSAFKRVGGFGSQGIIPRRQPLTQRTDQPTEPPRQGVPPSSAFSSIPIYQDDMKPEIKEAGATKITIFEDEPVDNTKENSPPSDYRQVKEKREMAGVLESSKSVPFMSLEDQEQEDAIGMDAMEVQPSTDPSQHRDLSHTMNVTLPRTGAGSNYSFEVAARMASTPFNDASSLKLSFIPPMSTIKPREVEQDKEEEMVMPMQQGTVAADVACSKSEVVGASASRVIQASVNESFEKTEFAVDHSAGHLSPIMETSAENARSSASSSASTTNSHASASSLECHQPSYHNQEDREKDIAPSSQGFTIHMDEEPHAQYQPKTGSAASGFHIHVDNNESSAAPEVPTSFRAKDNSCLHKDDLPDLEMSFIPDRTIQDAEQVEQDITTFGMGEEPLDYSDPFNAGLQNLLLAGLSKPLSMYKGIYQHDHMMPAIKTDLAVSFGDEIHVYSVMEKVGEGAFATIYLAACLDALDMTDLDRDFRRVALKVQHPPCPWEMYVIKELHARLSRLPSQIDVRPSIMTAECAHIYQDKSCMVTEYKSKGTLLDLINKVKAVNKKDLSEDWVLFFAIEILQTVEYMHRCKIIHGDIKPDNFLINTDNDENFTCSQEPSSLVKLIDFGRSIDMTLFPEGTVFTAKCKTSGFNCTEMQSDQPWTYQVDYYGIAGTVHCLMFGKYMKVFREGGIWKMTSKVPRCAKVDWKGFFHTLLNVPSCDPSDLPHLGDLRRQLEKHVNPSKKADIHFHMDVLLSD</sequence>
<dbReference type="FunFam" id="1.10.510.10:FF:000807">
    <property type="entry name" value="Checkpoint serine/threonine-protein kinase bub1"/>
    <property type="match status" value="1"/>
</dbReference>
<feature type="region of interest" description="Disordered" evidence="9">
    <location>
        <begin position="477"/>
        <end position="568"/>
    </location>
</feature>
<evidence type="ECO:0000256" key="6">
    <source>
        <dbReference type="ARBA" id="ARBA00023328"/>
    </source>
</evidence>
<comment type="subcellular location">
    <subcellularLocation>
        <location evidence="1">Chromosome</location>
        <location evidence="1">Centromere</location>
        <location evidence="1">Kinetochore</location>
    </subcellularLocation>
</comment>
<dbReference type="FunFam" id="1.25.40.430:FF:000003">
    <property type="entry name" value="Checkpoint serine/threonine-protein kinase BUB1"/>
    <property type="match status" value="1"/>
</dbReference>
<dbReference type="InterPro" id="IPR000719">
    <property type="entry name" value="Prot_kinase_dom"/>
</dbReference>
<dbReference type="Pfam" id="PF00069">
    <property type="entry name" value="Pkinase"/>
    <property type="match status" value="1"/>
</dbReference>
<evidence type="ECO:0000259" key="10">
    <source>
        <dbReference type="PROSITE" id="PS50011"/>
    </source>
</evidence>
<feature type="compositionally biased region" description="Polar residues" evidence="9">
    <location>
        <begin position="618"/>
        <end position="637"/>
    </location>
</feature>
<dbReference type="InterPro" id="IPR015661">
    <property type="entry name" value="Bub1/Mad3"/>
</dbReference>
<evidence type="ECO:0008006" key="14">
    <source>
        <dbReference type="Google" id="ProtNLM"/>
    </source>
</evidence>
<dbReference type="InterPro" id="IPR013212">
    <property type="entry name" value="Mad3/Bub1_I"/>
</dbReference>
<dbReference type="GO" id="GO:0000776">
    <property type="term" value="C:kinetochore"/>
    <property type="evidence" value="ECO:0000318"/>
    <property type="project" value="GO_Central"/>
</dbReference>
<dbReference type="GO" id="GO:0005524">
    <property type="term" value="F:ATP binding"/>
    <property type="evidence" value="ECO:0007669"/>
    <property type="project" value="UniProtKB-UniRule"/>
</dbReference>
<dbReference type="Pfam" id="PF08311">
    <property type="entry name" value="Mad3_BUB1_I"/>
    <property type="match status" value="1"/>
</dbReference>
<dbReference type="InParanoid" id="A0A7M7PRM1"/>
<keyword evidence="6" id="KW-0137">Centromere</keyword>
<protein>
    <recommendedName>
        <fullName evidence="14">Mitotic checkpoint serine/threonine-protein kinase BUB1</fullName>
    </recommendedName>
</protein>
<dbReference type="Gene3D" id="1.25.40.430">
    <property type="match status" value="1"/>
</dbReference>
<keyword evidence="4" id="KW-0995">Kinetochore</keyword>
<proteinExistence type="predicted"/>
<accession>A0A7M7PRM1</accession>
<feature type="domain" description="BUB1 N-terminal" evidence="11">
    <location>
        <begin position="54"/>
        <end position="210"/>
    </location>
</feature>
<dbReference type="OrthoDB" id="248495at2759"/>
<keyword evidence="3 7" id="KW-0547">Nucleotide-binding</keyword>
<evidence type="ECO:0000259" key="11">
    <source>
        <dbReference type="PROSITE" id="PS51489"/>
    </source>
</evidence>
<feature type="region of interest" description="Disordered" evidence="9">
    <location>
        <begin position="618"/>
        <end position="723"/>
    </location>
</feature>
<dbReference type="Gene3D" id="1.10.510.10">
    <property type="entry name" value="Transferase(Phosphotransferase) domain 1"/>
    <property type="match status" value="1"/>
</dbReference>
<dbReference type="PROSITE" id="PS00108">
    <property type="entry name" value="PROTEIN_KINASE_ST"/>
    <property type="match status" value="1"/>
</dbReference>